<dbReference type="EMBL" id="QRGA01000001">
    <property type="protein sequence ID" value="RDV00597.1"/>
    <property type="molecule type" value="Genomic_DNA"/>
</dbReference>
<protein>
    <submittedName>
        <fullName evidence="1">Uncharacterized protein</fullName>
    </submittedName>
</protein>
<evidence type="ECO:0000313" key="1">
    <source>
        <dbReference type="EMBL" id="RDV00597.1"/>
    </source>
</evidence>
<sequence>MAYAIAGGFAASAAILCLKRTTCCDDLAHSVQNRVLRDFKELARDFGKAKNPDIERMLALGELMEICDG</sequence>
<dbReference type="Proteomes" id="UP000256838">
    <property type="component" value="Unassembled WGS sequence"/>
</dbReference>
<proteinExistence type="predicted"/>
<accession>A0A3D8K6S7</accession>
<dbReference type="AlphaFoldDB" id="A0A3D8K6S7"/>
<comment type="caution">
    <text evidence="1">The sequence shown here is derived from an EMBL/GenBank/DDBJ whole genome shotgun (WGS) entry which is preliminary data.</text>
</comment>
<evidence type="ECO:0000313" key="2">
    <source>
        <dbReference type="Proteomes" id="UP000256838"/>
    </source>
</evidence>
<reference evidence="1 2" key="1">
    <citation type="submission" date="2018-08" db="EMBL/GenBank/DDBJ databases">
        <title>Paraburkholderia sp. DHOM06 isolated from forest soil.</title>
        <authorList>
            <person name="Gao Z.-H."/>
            <person name="Qiu L.-H."/>
        </authorList>
    </citation>
    <scope>NUCLEOTIDE SEQUENCE [LARGE SCALE GENOMIC DNA]</scope>
    <source>
        <strain evidence="1 2">DHOM06</strain>
    </source>
</reference>
<organism evidence="1 2">
    <name type="scientific">Trinickia dinghuensis</name>
    <dbReference type="NCBI Taxonomy" id="2291023"/>
    <lineage>
        <taxon>Bacteria</taxon>
        <taxon>Pseudomonadati</taxon>
        <taxon>Pseudomonadota</taxon>
        <taxon>Betaproteobacteria</taxon>
        <taxon>Burkholderiales</taxon>
        <taxon>Burkholderiaceae</taxon>
        <taxon>Trinickia</taxon>
    </lineage>
</organism>
<name>A0A3D8K6S7_9BURK</name>
<keyword evidence="2" id="KW-1185">Reference proteome</keyword>
<gene>
    <name evidence="1" type="ORF">DWV00_02170</name>
</gene>